<feature type="region of interest" description="Disordered" evidence="1">
    <location>
        <begin position="1"/>
        <end position="33"/>
    </location>
</feature>
<dbReference type="EMBL" id="BRXU01000012">
    <property type="protein sequence ID" value="GLC55151.1"/>
    <property type="molecule type" value="Genomic_DNA"/>
</dbReference>
<evidence type="ECO:0000256" key="1">
    <source>
        <dbReference type="SAM" id="MobiDB-lite"/>
    </source>
</evidence>
<protein>
    <submittedName>
        <fullName evidence="2">Uncharacterized protein</fullName>
    </submittedName>
</protein>
<feature type="region of interest" description="Disordered" evidence="1">
    <location>
        <begin position="126"/>
        <end position="180"/>
    </location>
</feature>
<comment type="caution">
    <text evidence="2">The sequence shown here is derived from an EMBL/GenBank/DDBJ whole genome shotgun (WGS) entry which is preliminary data.</text>
</comment>
<feature type="compositionally biased region" description="Gly residues" evidence="1">
    <location>
        <begin position="143"/>
        <end position="156"/>
    </location>
</feature>
<reference evidence="2 3" key="1">
    <citation type="journal article" date="2023" name="Commun. Biol.">
        <title>Reorganization of the ancestral sex-determining regions during the evolution of trioecy in Pleodorina starrii.</title>
        <authorList>
            <person name="Takahashi K."/>
            <person name="Suzuki S."/>
            <person name="Kawai-Toyooka H."/>
            <person name="Yamamoto K."/>
            <person name="Hamaji T."/>
            <person name="Ootsuki R."/>
            <person name="Yamaguchi H."/>
            <person name="Kawachi M."/>
            <person name="Higashiyama T."/>
            <person name="Nozaki H."/>
        </authorList>
    </citation>
    <scope>NUCLEOTIDE SEQUENCE [LARGE SCALE GENOMIC DNA]</scope>
    <source>
        <strain evidence="2 3">NIES-4479</strain>
    </source>
</reference>
<name>A0A9W6BMU1_9CHLO</name>
<feature type="compositionally biased region" description="Low complexity" evidence="1">
    <location>
        <begin position="126"/>
        <end position="137"/>
    </location>
</feature>
<feature type="compositionally biased region" description="Low complexity" evidence="1">
    <location>
        <begin position="171"/>
        <end position="180"/>
    </location>
</feature>
<evidence type="ECO:0000313" key="3">
    <source>
        <dbReference type="Proteomes" id="UP001165080"/>
    </source>
</evidence>
<accession>A0A9W6BMU1</accession>
<keyword evidence="3" id="KW-1185">Reference proteome</keyword>
<organism evidence="2 3">
    <name type="scientific">Pleodorina starrii</name>
    <dbReference type="NCBI Taxonomy" id="330485"/>
    <lineage>
        <taxon>Eukaryota</taxon>
        <taxon>Viridiplantae</taxon>
        <taxon>Chlorophyta</taxon>
        <taxon>core chlorophytes</taxon>
        <taxon>Chlorophyceae</taxon>
        <taxon>CS clade</taxon>
        <taxon>Chlamydomonadales</taxon>
        <taxon>Volvocaceae</taxon>
        <taxon>Pleodorina</taxon>
    </lineage>
</organism>
<proteinExistence type="predicted"/>
<dbReference type="AlphaFoldDB" id="A0A9W6BMU1"/>
<gene>
    <name evidence="2" type="primary">PLESTMB000065</name>
    <name evidence="2" type="ORF">PLESTB_000949400</name>
</gene>
<dbReference type="Proteomes" id="UP001165080">
    <property type="component" value="Unassembled WGS sequence"/>
</dbReference>
<sequence length="180" mass="18238">MSLHEPAGVPGPPVGRGRRAGKQPTAAGTEGTGGAWAVMLPRAITSAAAGAATAAMAGTIATATARTGSVALPTLGSPHPGLLPCTFMQFTQVLLWQDLGIPMARRTEPVPGRRVVPMPDRRVVPMPGRRVVPMPGRRVPRRGTGGTPLGGTGAGPSAGAVPSTPRRRRASVAAPALNLM</sequence>
<evidence type="ECO:0000313" key="2">
    <source>
        <dbReference type="EMBL" id="GLC55151.1"/>
    </source>
</evidence>